<proteinExistence type="predicted"/>
<evidence type="ECO:0000313" key="1">
    <source>
        <dbReference type="EMBL" id="SCA74992.1"/>
    </source>
</evidence>
<evidence type="ECO:0000313" key="2">
    <source>
        <dbReference type="Proteomes" id="UP000195338"/>
    </source>
</evidence>
<name>A0ABY0JXJ6_9ENTR</name>
<reference evidence="1 2" key="1">
    <citation type="submission" date="2016-04" db="EMBL/GenBank/DDBJ databases">
        <authorList>
            <person name="Mornico D."/>
        </authorList>
    </citation>
    <scope>NUCLEOTIDE SEQUENCE [LARGE SCALE GENOMIC DNA]</scope>
    <source>
        <strain evidence="1 2">A121</strain>
    </source>
</reference>
<keyword evidence="2" id="KW-1185">Reference proteome</keyword>
<dbReference type="EMBL" id="FLUX01000007">
    <property type="protein sequence ID" value="SCA74992.1"/>
    <property type="molecule type" value="Genomic_DNA"/>
</dbReference>
<comment type="caution">
    <text evidence="1">The sequence shown here is derived from an EMBL/GenBank/DDBJ whole genome shotgun (WGS) entry which is preliminary data.</text>
</comment>
<accession>A0ABY0JXJ6</accession>
<dbReference type="Proteomes" id="UP000195338">
    <property type="component" value="Unassembled WGS sequence"/>
</dbReference>
<protein>
    <submittedName>
        <fullName evidence="1">Uncharacterized protein</fullName>
    </submittedName>
</protein>
<organism evidence="1 2">
    <name type="scientific">Citrobacter europaeus</name>
    <dbReference type="NCBI Taxonomy" id="1914243"/>
    <lineage>
        <taxon>Bacteria</taxon>
        <taxon>Pseudomonadati</taxon>
        <taxon>Pseudomonadota</taxon>
        <taxon>Gammaproteobacteria</taxon>
        <taxon>Enterobacterales</taxon>
        <taxon>Enterobacteriaceae</taxon>
        <taxon>Citrobacter</taxon>
    </lineage>
</organism>
<gene>
    <name evidence="1" type="ORF">BN4901_0857</name>
</gene>
<sequence length="65" mass="7671">MIQGDLPVKLSAWVLYVYDKKSRDYKEVNHVQQDVFTSMRGEEERQTLSAFPAMTRQWCASVRVF</sequence>